<evidence type="ECO:0000256" key="1">
    <source>
        <dbReference type="ARBA" id="ARBA00004496"/>
    </source>
</evidence>
<keyword evidence="5 10" id="KW-0346">Stress response</keyword>
<dbReference type="Gene3D" id="3.90.20.20">
    <property type="match status" value="1"/>
</dbReference>
<dbReference type="GO" id="GO:0051087">
    <property type="term" value="F:protein-folding chaperone binding"/>
    <property type="evidence" value="ECO:0007669"/>
    <property type="project" value="InterPro"/>
</dbReference>
<comment type="subunit">
    <text evidence="3 10">Homodimer.</text>
</comment>
<evidence type="ECO:0000256" key="3">
    <source>
        <dbReference type="ARBA" id="ARBA00011738"/>
    </source>
</evidence>
<dbReference type="GO" id="GO:0006457">
    <property type="term" value="P:protein folding"/>
    <property type="evidence" value="ECO:0007669"/>
    <property type="project" value="InterPro"/>
</dbReference>
<protein>
    <recommendedName>
        <fullName evidence="8 10">Protein GrpE</fullName>
    </recommendedName>
    <alternativeName>
        <fullName evidence="9 10">HSP-70 cofactor</fullName>
    </alternativeName>
</protein>
<evidence type="ECO:0000256" key="8">
    <source>
        <dbReference type="ARBA" id="ARBA00072274"/>
    </source>
</evidence>
<comment type="caution">
    <text evidence="13">The sequence shown here is derived from an EMBL/GenBank/DDBJ whole genome shotgun (WGS) entry which is preliminary data.</text>
</comment>
<evidence type="ECO:0000256" key="6">
    <source>
        <dbReference type="ARBA" id="ARBA00023186"/>
    </source>
</evidence>
<accession>A0A0G0DU57</accession>
<evidence type="ECO:0000256" key="9">
    <source>
        <dbReference type="ARBA" id="ARBA00076414"/>
    </source>
</evidence>
<dbReference type="PANTHER" id="PTHR21237">
    <property type="entry name" value="GRPE PROTEIN"/>
    <property type="match status" value="1"/>
</dbReference>
<evidence type="ECO:0000256" key="5">
    <source>
        <dbReference type="ARBA" id="ARBA00023016"/>
    </source>
</evidence>
<comment type="subcellular location">
    <subcellularLocation>
        <location evidence="1 10">Cytoplasm</location>
    </subcellularLocation>
</comment>
<dbReference type="HAMAP" id="MF_01151">
    <property type="entry name" value="GrpE"/>
    <property type="match status" value="1"/>
</dbReference>
<dbReference type="Proteomes" id="UP000034952">
    <property type="component" value="Unassembled WGS sequence"/>
</dbReference>
<evidence type="ECO:0000256" key="12">
    <source>
        <dbReference type="SAM" id="Coils"/>
    </source>
</evidence>
<gene>
    <name evidence="10" type="primary">grpE</name>
    <name evidence="13" type="ORF">UR64_C0005G0007</name>
</gene>
<feature type="coiled-coil region" evidence="12">
    <location>
        <begin position="60"/>
        <end position="108"/>
    </location>
</feature>
<dbReference type="GO" id="GO:0042803">
    <property type="term" value="F:protein homodimerization activity"/>
    <property type="evidence" value="ECO:0007669"/>
    <property type="project" value="InterPro"/>
</dbReference>
<evidence type="ECO:0000313" key="13">
    <source>
        <dbReference type="EMBL" id="KKP66545.1"/>
    </source>
</evidence>
<keyword evidence="4 10" id="KW-0963">Cytoplasm</keyword>
<evidence type="ECO:0000256" key="2">
    <source>
        <dbReference type="ARBA" id="ARBA00009054"/>
    </source>
</evidence>
<dbReference type="InterPro" id="IPR009012">
    <property type="entry name" value="GrpE_head"/>
</dbReference>
<evidence type="ECO:0000256" key="4">
    <source>
        <dbReference type="ARBA" id="ARBA00022490"/>
    </source>
</evidence>
<dbReference type="SUPFAM" id="SSF51064">
    <property type="entry name" value="Head domain of nucleotide exchange factor GrpE"/>
    <property type="match status" value="1"/>
</dbReference>
<evidence type="ECO:0000313" key="14">
    <source>
        <dbReference type="Proteomes" id="UP000034952"/>
    </source>
</evidence>
<sequence>MKDEEIIDNEKSTEEKESIIKREDRFNPIELSSGELHVEPDMIYVDSDEDGDALPSKDVVKKLREELKTLRKEKEEYLTGWQRAKADYVNLQKELDLARINISILTKEKMVEKLLPSLDSFEMAFSNKEHWEKIDKDWQNGITSIYQQLTSGLSEAGIEKIDQIGIPFDPNVHQSISIVATEDQTKDHTVEKVLQVGYKIGERVIRPAKVTIFEYKK</sequence>
<dbReference type="AlphaFoldDB" id="A0A0G0DU57"/>
<dbReference type="GO" id="GO:0000774">
    <property type="term" value="F:adenyl-nucleotide exchange factor activity"/>
    <property type="evidence" value="ECO:0007669"/>
    <property type="project" value="InterPro"/>
</dbReference>
<reference evidence="13 14" key="1">
    <citation type="journal article" date="2015" name="Nature">
        <title>rRNA introns, odd ribosomes, and small enigmatic genomes across a large radiation of phyla.</title>
        <authorList>
            <person name="Brown C.T."/>
            <person name="Hug L.A."/>
            <person name="Thomas B.C."/>
            <person name="Sharon I."/>
            <person name="Castelle C.J."/>
            <person name="Singh A."/>
            <person name="Wilkins M.J."/>
            <person name="Williams K.H."/>
            <person name="Banfield J.F."/>
        </authorList>
    </citation>
    <scope>NUCLEOTIDE SEQUENCE [LARGE SCALE GENOMIC DNA]</scope>
</reference>
<dbReference type="InterPro" id="IPR000740">
    <property type="entry name" value="GrpE"/>
</dbReference>
<evidence type="ECO:0000256" key="7">
    <source>
        <dbReference type="ARBA" id="ARBA00053401"/>
    </source>
</evidence>
<dbReference type="EMBL" id="LBPY01000005">
    <property type="protein sequence ID" value="KKP66545.1"/>
    <property type="molecule type" value="Genomic_DNA"/>
</dbReference>
<dbReference type="InterPro" id="IPR013805">
    <property type="entry name" value="GrpE_CC"/>
</dbReference>
<comment type="similarity">
    <text evidence="2 10 11">Belongs to the GrpE family.</text>
</comment>
<dbReference type="PANTHER" id="PTHR21237:SF23">
    <property type="entry name" value="GRPE PROTEIN HOMOLOG, MITOCHONDRIAL"/>
    <property type="match status" value="1"/>
</dbReference>
<dbReference type="PRINTS" id="PR00773">
    <property type="entry name" value="GRPEPROTEIN"/>
</dbReference>
<keyword evidence="12" id="KW-0175">Coiled coil</keyword>
<dbReference type="CDD" id="cd00446">
    <property type="entry name" value="GrpE"/>
    <property type="match status" value="1"/>
</dbReference>
<dbReference type="Gene3D" id="2.30.22.10">
    <property type="entry name" value="Head domain of nucleotide exchange factor GrpE"/>
    <property type="match status" value="1"/>
</dbReference>
<comment type="function">
    <text evidence="7 10">Participates actively in the response to hyperosmotic and heat shock by preventing the aggregation of stress-denatured proteins, in association with DnaK and GrpE. It is the nucleotide exchange factor for DnaK and may function as a thermosensor. Unfolded proteins bind initially to DnaJ; upon interaction with the DnaJ-bound protein, DnaK hydrolyzes its bound ATP, resulting in the formation of a stable complex. GrpE releases ADP from DnaK; ATP binding to DnaK triggers the release of the substrate protein, thus completing the reaction cycle. Several rounds of ATP-dependent interactions between DnaJ, DnaK and GrpE are required for fully efficient folding.</text>
</comment>
<evidence type="ECO:0000256" key="10">
    <source>
        <dbReference type="HAMAP-Rule" id="MF_01151"/>
    </source>
</evidence>
<organism evidence="13 14">
    <name type="scientific">Candidatus Nomurabacteria bacterium GW2011_GWE1_35_16</name>
    <dbReference type="NCBI Taxonomy" id="1618761"/>
    <lineage>
        <taxon>Bacteria</taxon>
        <taxon>Candidatus Nomuraibacteriota</taxon>
    </lineage>
</organism>
<name>A0A0G0DU57_9BACT</name>
<keyword evidence="6 10" id="KW-0143">Chaperone</keyword>
<dbReference type="FunFam" id="2.30.22.10:FF:000001">
    <property type="entry name" value="Protein GrpE"/>
    <property type="match status" value="1"/>
</dbReference>
<proteinExistence type="inferred from homology"/>
<dbReference type="Pfam" id="PF01025">
    <property type="entry name" value="GrpE"/>
    <property type="match status" value="1"/>
</dbReference>
<dbReference type="GO" id="GO:0005737">
    <property type="term" value="C:cytoplasm"/>
    <property type="evidence" value="ECO:0007669"/>
    <property type="project" value="UniProtKB-SubCell"/>
</dbReference>
<evidence type="ECO:0000256" key="11">
    <source>
        <dbReference type="RuleBase" id="RU004478"/>
    </source>
</evidence>
<dbReference type="GO" id="GO:0051082">
    <property type="term" value="F:unfolded protein binding"/>
    <property type="evidence" value="ECO:0007669"/>
    <property type="project" value="TreeGrafter"/>
</dbReference>
<dbReference type="SUPFAM" id="SSF58014">
    <property type="entry name" value="Coiled-coil domain of nucleotide exchange factor GrpE"/>
    <property type="match status" value="1"/>
</dbReference>